<dbReference type="InterPro" id="IPR050776">
    <property type="entry name" value="Ank_Repeat/CDKN_Inhibitor"/>
</dbReference>
<dbReference type="InterPro" id="IPR002110">
    <property type="entry name" value="Ankyrin_rpt"/>
</dbReference>
<keyword evidence="2 3" id="KW-0040">ANK repeat</keyword>
<keyword evidence="5" id="KW-1185">Reference proteome</keyword>
<dbReference type="AlphaFoldDB" id="A0A5C1AVA3"/>
<gene>
    <name evidence="4" type="ORF">PX52LOC_07848</name>
</gene>
<feature type="repeat" description="ANK" evidence="3">
    <location>
        <begin position="43"/>
        <end position="75"/>
    </location>
</feature>
<evidence type="ECO:0000313" key="5">
    <source>
        <dbReference type="Proteomes" id="UP000324974"/>
    </source>
</evidence>
<dbReference type="EMBL" id="CP042425">
    <property type="protein sequence ID" value="QEL20738.1"/>
    <property type="molecule type" value="Genomic_DNA"/>
</dbReference>
<dbReference type="Gene3D" id="1.25.40.20">
    <property type="entry name" value="Ankyrin repeat-containing domain"/>
    <property type="match status" value="1"/>
</dbReference>
<dbReference type="Proteomes" id="UP000324974">
    <property type="component" value="Chromosome"/>
</dbReference>
<reference evidence="5" key="1">
    <citation type="submission" date="2019-08" db="EMBL/GenBank/DDBJ databases">
        <title>Limnoglobus roseus gen. nov., sp. nov., a novel freshwater planctomycete with a giant genome from the family Gemmataceae.</title>
        <authorList>
            <person name="Kulichevskaya I.S."/>
            <person name="Naumoff D.G."/>
            <person name="Miroshnikov K."/>
            <person name="Ivanova A."/>
            <person name="Philippov D.A."/>
            <person name="Hakobyan A."/>
            <person name="Rijpstra I.C."/>
            <person name="Sinninghe Damste J.S."/>
            <person name="Liesack W."/>
            <person name="Dedysh S.N."/>
        </authorList>
    </citation>
    <scope>NUCLEOTIDE SEQUENCE [LARGE SCALE GENOMIC DNA]</scope>
    <source>
        <strain evidence="5">PX52</strain>
    </source>
</reference>
<dbReference type="PROSITE" id="PS50088">
    <property type="entry name" value="ANK_REPEAT"/>
    <property type="match status" value="1"/>
</dbReference>
<dbReference type="PANTHER" id="PTHR24201">
    <property type="entry name" value="ANK_REP_REGION DOMAIN-CONTAINING PROTEIN"/>
    <property type="match status" value="1"/>
</dbReference>
<dbReference type="SUPFAM" id="SSF48403">
    <property type="entry name" value="Ankyrin repeat"/>
    <property type="match status" value="1"/>
</dbReference>
<protein>
    <submittedName>
        <fullName evidence="4">Uncharacterized protein</fullName>
    </submittedName>
</protein>
<name>A0A5C1AVA3_9BACT</name>
<dbReference type="PROSITE" id="PS50297">
    <property type="entry name" value="ANK_REP_REGION"/>
    <property type="match status" value="1"/>
</dbReference>
<dbReference type="KEGG" id="lrs:PX52LOC_07848"/>
<evidence type="ECO:0000313" key="4">
    <source>
        <dbReference type="EMBL" id="QEL20738.1"/>
    </source>
</evidence>
<dbReference type="SMART" id="SM00248">
    <property type="entry name" value="ANK"/>
    <property type="match status" value="2"/>
</dbReference>
<sequence length="253" mass="28089">MAKRKPDPRRDWFDNCGGWSARHDLGELRRGLTAGFLDDQDEYGMTALHLAVSSGWLEGIEELLLAGAATEVRYFRTGETPLMTAASDLGTGNGERLNSKAMVALLIAARANPDAANHFGLTPRGFTSARFPTRGPFADIPEKAVQMPEPRIQNAEHLADHYHPQFKIPERKERESMPVGQAVDLYVYGPKAVGKRDTVKVRITARRGRRPRVRYTAVVETPAERTHLAASTTEVEFGPENIASVYVPRPTKR</sequence>
<keyword evidence="1" id="KW-0677">Repeat</keyword>
<accession>A0A5C1AVA3</accession>
<dbReference type="InterPro" id="IPR036770">
    <property type="entry name" value="Ankyrin_rpt-contain_sf"/>
</dbReference>
<organism evidence="4 5">
    <name type="scientific">Limnoglobus roseus</name>
    <dbReference type="NCBI Taxonomy" id="2598579"/>
    <lineage>
        <taxon>Bacteria</taxon>
        <taxon>Pseudomonadati</taxon>
        <taxon>Planctomycetota</taxon>
        <taxon>Planctomycetia</taxon>
        <taxon>Gemmatales</taxon>
        <taxon>Gemmataceae</taxon>
        <taxon>Limnoglobus</taxon>
    </lineage>
</organism>
<evidence type="ECO:0000256" key="2">
    <source>
        <dbReference type="ARBA" id="ARBA00023043"/>
    </source>
</evidence>
<proteinExistence type="predicted"/>
<dbReference type="Pfam" id="PF12796">
    <property type="entry name" value="Ank_2"/>
    <property type="match status" value="1"/>
</dbReference>
<evidence type="ECO:0000256" key="1">
    <source>
        <dbReference type="ARBA" id="ARBA00022737"/>
    </source>
</evidence>
<evidence type="ECO:0000256" key="3">
    <source>
        <dbReference type="PROSITE-ProRule" id="PRU00023"/>
    </source>
</evidence>
<dbReference type="RefSeq" id="WP_149114997.1">
    <property type="nucleotide sequence ID" value="NZ_CP042425.1"/>
</dbReference>